<organism evidence="2 3">
    <name type="scientific">Plectus sambesii</name>
    <dbReference type="NCBI Taxonomy" id="2011161"/>
    <lineage>
        <taxon>Eukaryota</taxon>
        <taxon>Metazoa</taxon>
        <taxon>Ecdysozoa</taxon>
        <taxon>Nematoda</taxon>
        <taxon>Chromadorea</taxon>
        <taxon>Plectida</taxon>
        <taxon>Plectina</taxon>
        <taxon>Plectoidea</taxon>
        <taxon>Plectidae</taxon>
        <taxon>Plectus</taxon>
    </lineage>
</organism>
<dbReference type="AlphaFoldDB" id="A0A914XBS2"/>
<accession>A0A914XBS2</accession>
<proteinExistence type="predicted"/>
<protein>
    <submittedName>
        <fullName evidence="3">Uncharacterized protein</fullName>
    </submittedName>
</protein>
<evidence type="ECO:0000313" key="2">
    <source>
        <dbReference type="Proteomes" id="UP000887566"/>
    </source>
</evidence>
<dbReference type="Proteomes" id="UP000887566">
    <property type="component" value="Unplaced"/>
</dbReference>
<sequence length="108" mass="12558">MDENTTVEANIASLQMKAECSTLSWRTEVMQFMSITEYGINELGEKYDSLQKEYDILRQDITAEISQLSSNNDGIWIERLQTLEKDMVQTLAGVEERYSQKVKLYKLH</sequence>
<feature type="coiled-coil region" evidence="1">
    <location>
        <begin position="40"/>
        <end position="67"/>
    </location>
</feature>
<name>A0A914XBS2_9BILA</name>
<evidence type="ECO:0000313" key="3">
    <source>
        <dbReference type="WBParaSite" id="PSAMB.scaffold770size41600.g8577.t1"/>
    </source>
</evidence>
<reference evidence="3" key="1">
    <citation type="submission" date="2022-11" db="UniProtKB">
        <authorList>
            <consortium name="WormBaseParasite"/>
        </authorList>
    </citation>
    <scope>IDENTIFICATION</scope>
</reference>
<keyword evidence="1" id="KW-0175">Coiled coil</keyword>
<dbReference type="WBParaSite" id="PSAMB.scaffold770size41600.g8577.t1">
    <property type="protein sequence ID" value="PSAMB.scaffold770size41600.g8577.t1"/>
    <property type="gene ID" value="PSAMB.scaffold770size41600.g8577"/>
</dbReference>
<evidence type="ECO:0000256" key="1">
    <source>
        <dbReference type="SAM" id="Coils"/>
    </source>
</evidence>
<keyword evidence="2" id="KW-1185">Reference proteome</keyword>